<dbReference type="EMBL" id="CP011801">
    <property type="protein sequence ID" value="ALA57802.1"/>
    <property type="molecule type" value="Genomic_DNA"/>
</dbReference>
<keyword evidence="2" id="KW-1185">Reference proteome</keyword>
<dbReference type="Proteomes" id="UP000069205">
    <property type="component" value="Chromosome"/>
</dbReference>
<dbReference type="AlphaFoldDB" id="A0A0K2GB36"/>
<organism evidence="1 2">
    <name type="scientific">Nitrospira moscoviensis</name>
    <dbReference type="NCBI Taxonomy" id="42253"/>
    <lineage>
        <taxon>Bacteria</taxon>
        <taxon>Pseudomonadati</taxon>
        <taxon>Nitrospirota</taxon>
        <taxon>Nitrospiria</taxon>
        <taxon>Nitrospirales</taxon>
        <taxon>Nitrospiraceae</taxon>
        <taxon>Nitrospira</taxon>
    </lineage>
</organism>
<accession>A0A0K2GB36</accession>
<protein>
    <recommendedName>
        <fullName evidence="3">Integrase catalytic domain-containing protein</fullName>
    </recommendedName>
</protein>
<evidence type="ECO:0000313" key="1">
    <source>
        <dbReference type="EMBL" id="ALA57802.1"/>
    </source>
</evidence>
<dbReference type="KEGG" id="nmv:NITMOv2_1375"/>
<proteinExistence type="predicted"/>
<dbReference type="PATRIC" id="fig|42253.5.peg.1346"/>
<reference evidence="1 2" key="1">
    <citation type="journal article" date="2015" name="Proc. Natl. Acad. Sci. U.S.A.">
        <title>Expanded metabolic versatility of ubiquitous nitrite-oxidizing bacteria from the genus Nitrospira.</title>
        <authorList>
            <person name="Koch H."/>
            <person name="Lucker S."/>
            <person name="Albertsen M."/>
            <person name="Kitzinger K."/>
            <person name="Herbold C."/>
            <person name="Spieck E."/>
            <person name="Nielsen P.H."/>
            <person name="Wagner M."/>
            <person name="Daims H."/>
        </authorList>
    </citation>
    <scope>NUCLEOTIDE SEQUENCE [LARGE SCALE GENOMIC DNA]</scope>
    <source>
        <strain evidence="1 2">NSP M-1</strain>
    </source>
</reference>
<evidence type="ECO:0000313" key="2">
    <source>
        <dbReference type="Proteomes" id="UP000069205"/>
    </source>
</evidence>
<evidence type="ECO:0008006" key="3">
    <source>
        <dbReference type="Google" id="ProtNLM"/>
    </source>
</evidence>
<name>A0A0K2GB36_NITMO</name>
<sequence>MASREIFAFIEGFYNRQRLHQSLGYSSPLAFERQVSDS</sequence>
<gene>
    <name evidence="1" type="ORF">NITMOv2_1375</name>
</gene>